<dbReference type="EMBL" id="WIGM01001896">
    <property type="protein sequence ID" value="KAF6787078.1"/>
    <property type="molecule type" value="Genomic_DNA"/>
</dbReference>
<dbReference type="InterPro" id="IPR048519">
    <property type="entry name" value="Gfd2/YDR514C-like_C"/>
</dbReference>
<evidence type="ECO:0000259" key="2">
    <source>
        <dbReference type="Pfam" id="PF21762"/>
    </source>
</evidence>
<protein>
    <submittedName>
        <fullName evidence="3">Qde-2-interacting protein</fullName>
    </submittedName>
</protein>
<dbReference type="OrthoDB" id="5953249at2759"/>
<dbReference type="InterPro" id="IPR040151">
    <property type="entry name" value="Gfd2/YDR514C-like"/>
</dbReference>
<dbReference type="GO" id="GO:0003676">
    <property type="term" value="F:nucleic acid binding"/>
    <property type="evidence" value="ECO:0007669"/>
    <property type="project" value="InterPro"/>
</dbReference>
<dbReference type="Proteomes" id="UP000639643">
    <property type="component" value="Unassembled WGS sequence"/>
</dbReference>
<feature type="compositionally biased region" description="Basic residues" evidence="1">
    <location>
        <begin position="228"/>
        <end position="243"/>
    </location>
</feature>
<dbReference type="InterPro" id="IPR036397">
    <property type="entry name" value="RNaseH_sf"/>
</dbReference>
<accession>A0A8H6IMU5</accession>
<feature type="compositionally biased region" description="Polar residues" evidence="1">
    <location>
        <begin position="245"/>
        <end position="258"/>
    </location>
</feature>
<name>A0A8H6IMU5_9PEZI</name>
<sequence>MRDFLFVGLDVDTFQGYEQLLPDQQLHIGLSTLDTRDLDDAFSNPGSTDRNQLITSYQLTAGNSQYCRRASNRFPFGTSQPTTIEELKAKVESLIPLGRDIVLVSHGTNSDFKIIQQLNIDLPSRALFVVDTNKAAQFPLRLCYRYGLAKLLGVLKIPFANLHAAGNDARFCLQALLMLVVRDAEQQPSSFPEALVQLFRDVAQAPRPPTAGEIQAPIHEANREAKLQKRLRKKAKRAARRQQRMIQRSQQGNVATDTNKVETSEDTD</sequence>
<dbReference type="SUPFAM" id="SSF53098">
    <property type="entry name" value="Ribonuclease H-like"/>
    <property type="match status" value="1"/>
</dbReference>
<evidence type="ECO:0000313" key="3">
    <source>
        <dbReference type="EMBL" id="KAF6787078.1"/>
    </source>
</evidence>
<feature type="domain" description="Gfd2/YDR514C-like C-terminal" evidence="2">
    <location>
        <begin position="6"/>
        <end position="178"/>
    </location>
</feature>
<keyword evidence="4" id="KW-1185">Reference proteome</keyword>
<dbReference type="InterPro" id="IPR012337">
    <property type="entry name" value="RNaseH-like_sf"/>
</dbReference>
<comment type="caution">
    <text evidence="3">The sequence shown here is derived from an EMBL/GenBank/DDBJ whole genome shotgun (WGS) entry which is preliminary data.</text>
</comment>
<evidence type="ECO:0000256" key="1">
    <source>
        <dbReference type="SAM" id="MobiDB-lite"/>
    </source>
</evidence>
<gene>
    <name evidence="3" type="ORF">CMUS01_16473</name>
</gene>
<dbReference type="PANTHER" id="PTHR28083">
    <property type="entry name" value="GOOD FOR FULL DBP5 ACTIVITY PROTEIN 2"/>
    <property type="match status" value="1"/>
</dbReference>
<dbReference type="PANTHER" id="PTHR28083:SF1">
    <property type="entry name" value="GOOD FOR FULL DBP5 ACTIVITY PROTEIN 2"/>
    <property type="match status" value="1"/>
</dbReference>
<feature type="compositionally biased region" description="Basic and acidic residues" evidence="1">
    <location>
        <begin position="259"/>
        <end position="268"/>
    </location>
</feature>
<organism evidence="3 4">
    <name type="scientific">Colletotrichum musicola</name>
    <dbReference type="NCBI Taxonomy" id="2175873"/>
    <lineage>
        <taxon>Eukaryota</taxon>
        <taxon>Fungi</taxon>
        <taxon>Dikarya</taxon>
        <taxon>Ascomycota</taxon>
        <taxon>Pezizomycotina</taxon>
        <taxon>Sordariomycetes</taxon>
        <taxon>Hypocreomycetidae</taxon>
        <taxon>Glomerellales</taxon>
        <taxon>Glomerellaceae</taxon>
        <taxon>Colletotrichum</taxon>
        <taxon>Colletotrichum orchidearum species complex</taxon>
    </lineage>
</organism>
<evidence type="ECO:0000313" key="4">
    <source>
        <dbReference type="Proteomes" id="UP000639643"/>
    </source>
</evidence>
<dbReference type="AlphaFoldDB" id="A0A8H6IMU5"/>
<feature type="region of interest" description="Disordered" evidence="1">
    <location>
        <begin position="227"/>
        <end position="268"/>
    </location>
</feature>
<proteinExistence type="predicted"/>
<reference evidence="3" key="1">
    <citation type="journal article" date="2020" name="Phytopathology">
        <title>Genome Sequence Resources of Colletotrichum truncatum, C. plurivorum, C. musicola, and C. sojae: Four Species Pathogenic to Soybean (Glycine max).</title>
        <authorList>
            <person name="Rogerio F."/>
            <person name="Boufleur T.R."/>
            <person name="Ciampi-Guillardi M."/>
            <person name="Sukno S.A."/>
            <person name="Thon M.R."/>
            <person name="Massola Junior N.S."/>
            <person name="Baroncelli R."/>
        </authorList>
    </citation>
    <scope>NUCLEOTIDE SEQUENCE</scope>
    <source>
        <strain evidence="3">LFN0074</strain>
    </source>
</reference>
<dbReference type="Pfam" id="PF21762">
    <property type="entry name" value="DEDDh_C"/>
    <property type="match status" value="1"/>
</dbReference>
<dbReference type="GO" id="GO:0005634">
    <property type="term" value="C:nucleus"/>
    <property type="evidence" value="ECO:0007669"/>
    <property type="project" value="TreeGrafter"/>
</dbReference>
<dbReference type="Gene3D" id="3.30.420.10">
    <property type="entry name" value="Ribonuclease H-like superfamily/Ribonuclease H"/>
    <property type="match status" value="1"/>
</dbReference>